<dbReference type="PANTHER" id="PTHR47738:SF3">
    <property type="entry name" value="PHOSPHOTRANSFERASE SYSTEM MANNITOL_FRUCTOSE-SPECIFIC IIA DOMAIN CONTAINING PROTEIN"/>
    <property type="match status" value="1"/>
</dbReference>
<sequence length="150" mass="17417">MYVEADLVFYGQPLANQNELFDFMADELEKKKYVTKDFREAIKLREKEFPTGLSLGDFNVAIAHTDTTYSRAQKLVVVKPEQSIEFKNIQDLQPLDVDIVFGLILNDSDKHLEVLQKLSNILQDRNIIKKIKNVKSQDELISLMQNHFNE</sequence>
<dbReference type="EMBL" id="JBHUDE010000167">
    <property type="protein sequence ID" value="MFD1610088.1"/>
    <property type="molecule type" value="Genomic_DNA"/>
</dbReference>
<comment type="caution">
    <text evidence="2">The sequence shown here is derived from an EMBL/GenBank/DDBJ whole genome shotgun (WGS) entry which is preliminary data.</text>
</comment>
<name>A0ABW4HWP6_9BACI</name>
<dbReference type="SUPFAM" id="SSF55804">
    <property type="entry name" value="Phoshotransferase/anion transport protein"/>
    <property type="match status" value="1"/>
</dbReference>
<dbReference type="Gene3D" id="3.40.930.10">
    <property type="entry name" value="Mannitol-specific EII, Chain A"/>
    <property type="match status" value="1"/>
</dbReference>
<dbReference type="Pfam" id="PF00359">
    <property type="entry name" value="PTS_EIIA_2"/>
    <property type="match status" value="1"/>
</dbReference>
<accession>A0ABW4HWP6</accession>
<dbReference type="Proteomes" id="UP001597221">
    <property type="component" value="Unassembled WGS sequence"/>
</dbReference>
<keyword evidence="3" id="KW-1185">Reference proteome</keyword>
<organism evidence="2 3">
    <name type="scientific">Oceanobacillus luteolus</name>
    <dbReference type="NCBI Taxonomy" id="1274358"/>
    <lineage>
        <taxon>Bacteria</taxon>
        <taxon>Bacillati</taxon>
        <taxon>Bacillota</taxon>
        <taxon>Bacilli</taxon>
        <taxon>Bacillales</taxon>
        <taxon>Bacillaceae</taxon>
        <taxon>Oceanobacillus</taxon>
    </lineage>
</organism>
<reference evidence="3" key="1">
    <citation type="journal article" date="2019" name="Int. J. Syst. Evol. Microbiol.">
        <title>The Global Catalogue of Microorganisms (GCM) 10K type strain sequencing project: providing services to taxonomists for standard genome sequencing and annotation.</title>
        <authorList>
            <consortium name="The Broad Institute Genomics Platform"/>
            <consortium name="The Broad Institute Genome Sequencing Center for Infectious Disease"/>
            <person name="Wu L."/>
            <person name="Ma J."/>
        </authorList>
    </citation>
    <scope>NUCLEOTIDE SEQUENCE [LARGE SCALE GENOMIC DNA]</scope>
    <source>
        <strain evidence="3">CGMCC 1.12376</strain>
    </source>
</reference>
<dbReference type="PANTHER" id="PTHR47738">
    <property type="entry name" value="PTS SYSTEM FRUCTOSE-LIKE EIIA COMPONENT-RELATED"/>
    <property type="match status" value="1"/>
</dbReference>
<dbReference type="CDD" id="cd00211">
    <property type="entry name" value="PTS_IIA_fru"/>
    <property type="match status" value="1"/>
</dbReference>
<evidence type="ECO:0000313" key="3">
    <source>
        <dbReference type="Proteomes" id="UP001597221"/>
    </source>
</evidence>
<keyword evidence="2" id="KW-0762">Sugar transport</keyword>
<keyword evidence="2" id="KW-0813">Transport</keyword>
<dbReference type="InterPro" id="IPR016152">
    <property type="entry name" value="PTrfase/Anion_transptr"/>
</dbReference>
<evidence type="ECO:0000313" key="2">
    <source>
        <dbReference type="EMBL" id="MFD1610088.1"/>
    </source>
</evidence>
<dbReference type="RefSeq" id="WP_379599568.1">
    <property type="nucleotide sequence ID" value="NZ_JBHUDE010000167.1"/>
</dbReference>
<proteinExistence type="predicted"/>
<dbReference type="InterPro" id="IPR002178">
    <property type="entry name" value="PTS_EIIA_type-2_dom"/>
</dbReference>
<dbReference type="PROSITE" id="PS51094">
    <property type="entry name" value="PTS_EIIA_TYPE_2"/>
    <property type="match status" value="1"/>
</dbReference>
<evidence type="ECO:0000259" key="1">
    <source>
        <dbReference type="PROSITE" id="PS51094"/>
    </source>
</evidence>
<protein>
    <submittedName>
        <fullName evidence="2">PTS sugar transporter subunit IIA</fullName>
    </submittedName>
</protein>
<feature type="domain" description="PTS EIIA type-2" evidence="1">
    <location>
        <begin position="1"/>
        <end position="147"/>
    </location>
</feature>
<dbReference type="InterPro" id="IPR051541">
    <property type="entry name" value="PTS_SugarTrans_NitroReg"/>
</dbReference>
<gene>
    <name evidence="2" type="ORF">ACFSBH_20955</name>
</gene>